<reference evidence="1 2" key="1">
    <citation type="submission" date="2019-05" db="EMBL/GenBank/DDBJ databases">
        <title>Mumia sp. nov., isolated from the intestinal contents of plateau pika (Ochotona curzoniae) in the Qinghai-Tibet plateau of China.</title>
        <authorList>
            <person name="Tian Z."/>
        </authorList>
    </citation>
    <scope>NUCLEOTIDE SEQUENCE [LARGE SCALE GENOMIC DNA]</scope>
    <source>
        <strain evidence="2">527</strain>
    </source>
</reference>
<dbReference type="AlphaFoldDB" id="A0A5C4LTR2"/>
<name>A0A5C4LTR2_9ACTN</name>
<evidence type="ECO:0000313" key="2">
    <source>
        <dbReference type="Proteomes" id="UP000306740"/>
    </source>
</evidence>
<dbReference type="EMBL" id="VDFR01000285">
    <property type="protein sequence ID" value="TNC21760.1"/>
    <property type="molecule type" value="Genomic_DNA"/>
</dbReference>
<evidence type="ECO:0000313" key="1">
    <source>
        <dbReference type="EMBL" id="TNC21760.1"/>
    </source>
</evidence>
<comment type="caution">
    <text evidence="1">The sequence shown here is derived from an EMBL/GenBank/DDBJ whole genome shotgun (WGS) entry which is preliminary data.</text>
</comment>
<dbReference type="Proteomes" id="UP000306740">
    <property type="component" value="Unassembled WGS sequence"/>
</dbReference>
<accession>A0A5C4LTR2</accession>
<sequence length="78" mass="9186">MPTAQPQHRVSVRHQLVQELFWQLRPELRSAQPFGFRSCQPGRTFAEGLVPQRWKELLSLPQPTQQPPWRTLKCLRLA</sequence>
<proteinExistence type="predicted"/>
<gene>
    <name evidence="1" type="ORF">FHE65_36255</name>
</gene>
<protein>
    <submittedName>
        <fullName evidence="1">Uncharacterized protein</fullName>
    </submittedName>
</protein>
<organism evidence="1 2">
    <name type="scientific">Mumia zhuanghuii</name>
    <dbReference type="NCBI Taxonomy" id="2585211"/>
    <lineage>
        <taxon>Bacteria</taxon>
        <taxon>Bacillati</taxon>
        <taxon>Actinomycetota</taxon>
        <taxon>Actinomycetes</taxon>
        <taxon>Propionibacteriales</taxon>
        <taxon>Nocardioidaceae</taxon>
        <taxon>Mumia</taxon>
    </lineage>
</organism>
<dbReference type="RefSeq" id="WP_139107562.1">
    <property type="nucleotide sequence ID" value="NZ_VDFR01000285.1"/>
</dbReference>